<dbReference type="EMBL" id="JBFDAA010000005">
    <property type="protein sequence ID" value="KAL1132223.1"/>
    <property type="molecule type" value="Genomic_DNA"/>
</dbReference>
<evidence type="ECO:0000256" key="1">
    <source>
        <dbReference type="SAM" id="MobiDB-lite"/>
    </source>
</evidence>
<dbReference type="AlphaFoldDB" id="A0ABD0Z3X4"/>
<feature type="region of interest" description="Disordered" evidence="1">
    <location>
        <begin position="44"/>
        <end position="152"/>
    </location>
</feature>
<sequence length="175" mass="20935">MGPRVLRPTRVALPLVLEELQAGGPGGVASLTRRLPELTTLEGNPTDACARKKRRRRSCHKKRKRRSCRKKRKRSCRRKKKRRSCRRKRKRSVRKRKKRSCRRKRRRTCRRKKKRSCRRKKRSYRRRGKSCKKRRRKCGGRKRDAQPLNYDKEGYLLDTAATDSLDRMAPATQQP</sequence>
<name>A0ABD0Z3X4_9HEMI</name>
<proteinExistence type="predicted"/>
<reference evidence="2 3" key="1">
    <citation type="submission" date="2024-07" db="EMBL/GenBank/DDBJ databases">
        <title>Chromosome-level genome assembly of the water stick insect Ranatra chinensis (Heteroptera: Nepidae).</title>
        <authorList>
            <person name="Liu X."/>
        </authorList>
    </citation>
    <scope>NUCLEOTIDE SEQUENCE [LARGE SCALE GENOMIC DNA]</scope>
    <source>
        <strain evidence="2">Cailab_2021Rc</strain>
        <tissue evidence="2">Muscle</tissue>
    </source>
</reference>
<feature type="compositionally biased region" description="Basic and acidic residues" evidence="1">
    <location>
        <begin position="141"/>
        <end position="152"/>
    </location>
</feature>
<dbReference type="Proteomes" id="UP001558652">
    <property type="component" value="Unassembled WGS sequence"/>
</dbReference>
<accession>A0ABD0Z3X4</accession>
<keyword evidence="3" id="KW-1185">Reference proteome</keyword>
<protein>
    <submittedName>
        <fullName evidence="2">Uncharacterized protein</fullName>
    </submittedName>
</protein>
<feature type="compositionally biased region" description="Basic residues" evidence="1">
    <location>
        <begin position="51"/>
        <end position="140"/>
    </location>
</feature>
<gene>
    <name evidence="2" type="ORF">AAG570_010180</name>
</gene>
<comment type="caution">
    <text evidence="2">The sequence shown here is derived from an EMBL/GenBank/DDBJ whole genome shotgun (WGS) entry which is preliminary data.</text>
</comment>
<evidence type="ECO:0000313" key="3">
    <source>
        <dbReference type="Proteomes" id="UP001558652"/>
    </source>
</evidence>
<evidence type="ECO:0000313" key="2">
    <source>
        <dbReference type="EMBL" id="KAL1132223.1"/>
    </source>
</evidence>
<organism evidence="2 3">
    <name type="scientific">Ranatra chinensis</name>
    <dbReference type="NCBI Taxonomy" id="642074"/>
    <lineage>
        <taxon>Eukaryota</taxon>
        <taxon>Metazoa</taxon>
        <taxon>Ecdysozoa</taxon>
        <taxon>Arthropoda</taxon>
        <taxon>Hexapoda</taxon>
        <taxon>Insecta</taxon>
        <taxon>Pterygota</taxon>
        <taxon>Neoptera</taxon>
        <taxon>Paraneoptera</taxon>
        <taxon>Hemiptera</taxon>
        <taxon>Heteroptera</taxon>
        <taxon>Panheteroptera</taxon>
        <taxon>Nepomorpha</taxon>
        <taxon>Nepidae</taxon>
        <taxon>Ranatrinae</taxon>
        <taxon>Ranatra</taxon>
    </lineage>
</organism>